<evidence type="ECO:0000313" key="2">
    <source>
        <dbReference type="Proteomes" id="UP001062846"/>
    </source>
</evidence>
<accession>A0ACC0NDA3</accession>
<name>A0ACC0NDA3_RHOML</name>
<organism evidence="1 2">
    <name type="scientific">Rhododendron molle</name>
    <name type="common">Chinese azalea</name>
    <name type="synonym">Azalea mollis</name>
    <dbReference type="NCBI Taxonomy" id="49168"/>
    <lineage>
        <taxon>Eukaryota</taxon>
        <taxon>Viridiplantae</taxon>
        <taxon>Streptophyta</taxon>
        <taxon>Embryophyta</taxon>
        <taxon>Tracheophyta</taxon>
        <taxon>Spermatophyta</taxon>
        <taxon>Magnoliopsida</taxon>
        <taxon>eudicotyledons</taxon>
        <taxon>Gunneridae</taxon>
        <taxon>Pentapetalae</taxon>
        <taxon>asterids</taxon>
        <taxon>Ericales</taxon>
        <taxon>Ericaceae</taxon>
        <taxon>Ericoideae</taxon>
        <taxon>Rhodoreae</taxon>
        <taxon>Rhododendron</taxon>
    </lineage>
</organism>
<keyword evidence="2" id="KW-1185">Reference proteome</keyword>
<proteinExistence type="predicted"/>
<protein>
    <submittedName>
        <fullName evidence="1">Uncharacterized protein</fullName>
    </submittedName>
</protein>
<sequence length="85" mass="9575">MTEAPSTSEQGPEPFANSPEEVWGVPEEVRGQKRPMRPCPFLGQYFNGTPTAYAEFKRVSAFIQMLRSGYYRTGTPRTSHFGRGD</sequence>
<dbReference type="EMBL" id="CM046393">
    <property type="protein sequence ID" value="KAI8550602.1"/>
    <property type="molecule type" value="Genomic_DNA"/>
</dbReference>
<dbReference type="Proteomes" id="UP001062846">
    <property type="component" value="Chromosome 6"/>
</dbReference>
<comment type="caution">
    <text evidence="1">The sequence shown here is derived from an EMBL/GenBank/DDBJ whole genome shotgun (WGS) entry which is preliminary data.</text>
</comment>
<gene>
    <name evidence="1" type="ORF">RHMOL_Rhmol06G0120100</name>
</gene>
<reference evidence="1" key="1">
    <citation type="submission" date="2022-02" db="EMBL/GenBank/DDBJ databases">
        <title>Plant Genome Project.</title>
        <authorList>
            <person name="Zhang R.-G."/>
        </authorList>
    </citation>
    <scope>NUCLEOTIDE SEQUENCE</scope>
    <source>
        <strain evidence="1">AT1</strain>
    </source>
</reference>
<evidence type="ECO:0000313" key="1">
    <source>
        <dbReference type="EMBL" id="KAI8550602.1"/>
    </source>
</evidence>